<feature type="signal peptide" evidence="1">
    <location>
        <begin position="1"/>
        <end position="25"/>
    </location>
</feature>
<dbReference type="EMBL" id="CP002930">
    <property type="protein sequence ID" value="AFX99898.1"/>
    <property type="molecule type" value="Genomic_DNA"/>
</dbReference>
<dbReference type="OrthoDB" id="9342541at2"/>
<name>K7Z6R6_BDEBC</name>
<evidence type="ECO:0000313" key="2">
    <source>
        <dbReference type="EMBL" id="AFX99898.1"/>
    </source>
</evidence>
<protein>
    <recommendedName>
        <fullName evidence="4">Outer membrane protein beta-barrel domain-containing protein</fullName>
    </recommendedName>
</protein>
<evidence type="ECO:0000256" key="1">
    <source>
        <dbReference type="SAM" id="SignalP"/>
    </source>
</evidence>
<dbReference type="Proteomes" id="UP000010074">
    <property type="component" value="Chromosome"/>
</dbReference>
<dbReference type="RefSeq" id="WP_015089386.1">
    <property type="nucleotide sequence ID" value="NC_019567.1"/>
</dbReference>
<gene>
    <name evidence="2" type="ORF">Bdt_0189</name>
</gene>
<dbReference type="AlphaFoldDB" id="K7Z6R6"/>
<reference evidence="2 3" key="1">
    <citation type="journal article" date="2012" name="BMC Genomics">
        <title>Genome analysis of a simultaneously predatory and prey-independent, novel Bdellovibrio bacteriovorus from the River Tiber, supports in silico predictions of both ancient and recent lateral gene transfer from diverse bacteria.</title>
        <authorList>
            <person name="Hobley L."/>
            <person name="Lerner T.R."/>
            <person name="Williams L.E."/>
            <person name="Lambert C."/>
            <person name="Till R."/>
            <person name="Milner D.S."/>
            <person name="Basford S.M."/>
            <person name="Capeness M.J."/>
            <person name="Fenton A.K."/>
            <person name="Atterbury R.J."/>
            <person name="Harris M.A."/>
            <person name="Sockett R.E."/>
        </authorList>
    </citation>
    <scope>NUCLEOTIDE SEQUENCE [LARGE SCALE GENOMIC DNA]</scope>
    <source>
        <strain evidence="2 3">Tiberius</strain>
    </source>
</reference>
<feature type="chain" id="PRO_5003915675" description="Outer membrane protein beta-barrel domain-containing protein" evidence="1">
    <location>
        <begin position="26"/>
        <end position="454"/>
    </location>
</feature>
<sequence length="454" mass="50454">MKKNSVNWNKLGLVSLLLAAGPAGAADKTVHWDTNAYWRGGDQSYQCYDRGGIYHEGICLEGSASAQVAAVINNDLRREGGNETSMGDMVTEVEGKISKTFANRHFKQIFISISAIPKNQVLDYNEKNEQNFHNSDRLRADGYVDRPWFLANIGANIAMTDSQDVTVLAGAFPVSGLNPLQGKPSRYYVTAPYGLMVRYDKGIQMNYQLKEELDRVLLASFSVVDGDTIKGESSLDPADSRANSYPAYGGTVELRVANALRKVFDKSAPYLKNHDLYIGVTGAHGDVGSFPGEKRAQDDMTTYLGYMFTSKYGEAEVRVFRADFTRNKQGDGNGRRPHAQHVNSKAHGVEVAMRGVEAGPCAWDFYYNQHVFNTDAAFADGEFTFEKVRGVRGWAAGTTCRNLLGMKNLDIGFEYGSTQLDRKGAKENLKYPNKANQFNLTLSYRFNMNKLFVR</sequence>
<dbReference type="PATRIC" id="fig|1069642.3.peg.184"/>
<dbReference type="KEGG" id="bbat:Bdt_0189"/>
<organism evidence="2 3">
    <name type="scientific">Bdellovibrio bacteriovorus str. Tiberius</name>
    <dbReference type="NCBI Taxonomy" id="1069642"/>
    <lineage>
        <taxon>Bacteria</taxon>
        <taxon>Pseudomonadati</taxon>
        <taxon>Bdellovibrionota</taxon>
        <taxon>Bdellovibrionia</taxon>
        <taxon>Bdellovibrionales</taxon>
        <taxon>Pseudobdellovibrionaceae</taxon>
        <taxon>Bdellovibrio</taxon>
    </lineage>
</organism>
<keyword evidence="1" id="KW-0732">Signal</keyword>
<accession>K7Z6R6</accession>
<dbReference type="HOGENOM" id="CLU_602259_0_0_7"/>
<evidence type="ECO:0000313" key="3">
    <source>
        <dbReference type="Proteomes" id="UP000010074"/>
    </source>
</evidence>
<proteinExistence type="predicted"/>
<evidence type="ECO:0008006" key="4">
    <source>
        <dbReference type="Google" id="ProtNLM"/>
    </source>
</evidence>